<feature type="domain" description="Obg" evidence="5">
    <location>
        <begin position="139"/>
        <end position="382"/>
    </location>
</feature>
<feature type="region of interest" description="Disordered" evidence="3">
    <location>
        <begin position="154"/>
        <end position="180"/>
    </location>
</feature>
<dbReference type="SUPFAM" id="SSF82051">
    <property type="entry name" value="Obg GTP-binding protein N-terminal domain"/>
    <property type="match status" value="2"/>
</dbReference>
<reference evidence="6" key="2">
    <citation type="submission" date="2014-02" db="EMBL/GenBank/DDBJ databases">
        <title>Complete DNA sequence of /Kuraishia capsulata/ illustrates novel genomic features among budding yeasts (/Saccharomycotina/).</title>
        <authorList>
            <person name="Morales L."/>
            <person name="Noel B."/>
            <person name="Porcel B."/>
            <person name="Marcet-Houben M."/>
            <person name="Hullo M-F."/>
            <person name="Sacerdot C."/>
            <person name="Tekaia F."/>
            <person name="Leh-Louis V."/>
            <person name="Despons L."/>
            <person name="Khanna V."/>
            <person name="Aury J-M."/>
            <person name="Barbe V."/>
            <person name="Couloux A."/>
            <person name="Labadie K."/>
            <person name="Pelletier E."/>
            <person name="Souciet J-L."/>
            <person name="Boekhout T."/>
            <person name="Gabaldon T."/>
            <person name="Wincker P."/>
            <person name="Dujon B."/>
        </authorList>
    </citation>
    <scope>NUCLEOTIDE SEQUENCE</scope>
    <source>
        <strain evidence="6">CBS 1993</strain>
    </source>
</reference>
<dbReference type="GO" id="GO:0005525">
    <property type="term" value="F:GTP binding"/>
    <property type="evidence" value="ECO:0007669"/>
    <property type="project" value="UniProtKB-KW"/>
</dbReference>
<evidence type="ECO:0000256" key="2">
    <source>
        <dbReference type="ARBA" id="ARBA00023134"/>
    </source>
</evidence>
<dbReference type="HOGENOM" id="CLU_011747_2_6_1"/>
<evidence type="ECO:0000259" key="4">
    <source>
        <dbReference type="PROSITE" id="PS51710"/>
    </source>
</evidence>
<dbReference type="PRINTS" id="PR00326">
    <property type="entry name" value="GTP1OBG"/>
</dbReference>
<protein>
    <recommendedName>
        <fullName evidence="8">Obg family GTPase CgtA</fullName>
    </recommendedName>
</protein>
<sequence length="553" mass="61299">MLRYSRLAIRRGFAPNSRHFSSLFPKLQRGPKGSVPPPEVPDNYPSIAENAKWLDDLNRATPQVEGEVEEIWEPQSTYEIIDGVVETPKSVYNEYKIVSEPDEKSPYFILAQPASSFFVSSSPFSSRTSKTRPKADNNQPFSDLKVAYLRSGKGGSGAVSFLRDPTRSRGPANGGDGGDGGNVYIQAVPGLHSLHNLKSKYIALDGEQGHAAQLDGKSGRDVVIEVPVGTTVKWCPSPKVIRETRKNNEEKTFLVKAIGKHEHALVPEFIQLFRNSHQDGKGWVFKEKDEEYHMEREFFTELNVRVKAFDIRRTIDELDEDLIPIDGIDLSKPTPTPILLLKGGRGGLGNMHFLTKNIRNPRFAKIGRESLEGNFIFELKLLADLGLVGLPNAGKSTLLRAISNARPKVGHWEFTTLQPSIGTIPPLRIDKTPFTVADIPGIVAGAKDDRGMGLSFLRHVERSGGLVFVIGLDAPNPIESLEILVNEMGDLRMKGKRILVVGTKADLEDTEDKFLALQSYVQQKGWKIVPCCAQRKQNVERVIELMAECAGKD</sequence>
<evidence type="ECO:0000313" key="7">
    <source>
        <dbReference type="Proteomes" id="UP000019384"/>
    </source>
</evidence>
<dbReference type="GO" id="GO:0005743">
    <property type="term" value="C:mitochondrial inner membrane"/>
    <property type="evidence" value="ECO:0007669"/>
    <property type="project" value="EnsemblFungi"/>
</dbReference>
<reference evidence="6" key="1">
    <citation type="submission" date="2013-12" db="EMBL/GenBank/DDBJ databases">
        <authorList>
            <person name="Genoscope - CEA"/>
        </authorList>
    </citation>
    <scope>NUCLEOTIDE SEQUENCE</scope>
    <source>
        <strain evidence="6">CBS 1993</strain>
    </source>
</reference>
<dbReference type="Pfam" id="PF01926">
    <property type="entry name" value="MMR_HSR1"/>
    <property type="match status" value="1"/>
</dbReference>
<dbReference type="PANTHER" id="PTHR11702">
    <property type="entry name" value="DEVELOPMENTALLY REGULATED GTP-BINDING PROTEIN-RELATED"/>
    <property type="match status" value="1"/>
</dbReference>
<dbReference type="AlphaFoldDB" id="W6MMW9"/>
<evidence type="ECO:0000313" key="6">
    <source>
        <dbReference type="EMBL" id="CDK27548.1"/>
    </source>
</evidence>
<dbReference type="CDD" id="cd01898">
    <property type="entry name" value="Obg"/>
    <property type="match status" value="1"/>
</dbReference>
<dbReference type="PROSITE" id="PS51883">
    <property type="entry name" value="OBG"/>
    <property type="match status" value="1"/>
</dbReference>
<dbReference type="InterPro" id="IPR031167">
    <property type="entry name" value="G_OBG"/>
</dbReference>
<dbReference type="RefSeq" id="XP_022459541.1">
    <property type="nucleotide sequence ID" value="XM_022601949.1"/>
</dbReference>
<accession>W6MMW9</accession>
<keyword evidence="7" id="KW-1185">Reference proteome</keyword>
<dbReference type="Gene3D" id="3.40.50.300">
    <property type="entry name" value="P-loop containing nucleotide triphosphate hydrolases"/>
    <property type="match status" value="1"/>
</dbReference>
<dbReference type="STRING" id="1382522.W6MMW9"/>
<organism evidence="6 7">
    <name type="scientific">Kuraishia capsulata CBS 1993</name>
    <dbReference type="NCBI Taxonomy" id="1382522"/>
    <lineage>
        <taxon>Eukaryota</taxon>
        <taxon>Fungi</taxon>
        <taxon>Dikarya</taxon>
        <taxon>Ascomycota</taxon>
        <taxon>Saccharomycotina</taxon>
        <taxon>Pichiomycetes</taxon>
        <taxon>Pichiales</taxon>
        <taxon>Pichiaceae</taxon>
        <taxon>Kuraishia</taxon>
    </lineage>
</organism>
<keyword evidence="2" id="KW-0342">GTP-binding</keyword>
<gene>
    <name evidence="6" type="ORF">KUCA_T00003526001</name>
</gene>
<dbReference type="InterPro" id="IPR006169">
    <property type="entry name" value="GTP1_OBG_dom"/>
</dbReference>
<dbReference type="Pfam" id="PF01018">
    <property type="entry name" value="GTP1_OBG"/>
    <property type="match status" value="2"/>
</dbReference>
<dbReference type="PROSITE" id="PS51710">
    <property type="entry name" value="G_OBG"/>
    <property type="match status" value="1"/>
</dbReference>
<dbReference type="InterPro" id="IPR036726">
    <property type="entry name" value="GTP1_OBG_dom_sf"/>
</dbReference>
<dbReference type="InterPro" id="IPR006073">
    <property type="entry name" value="GTP-bd"/>
</dbReference>
<name>W6MMW9_9ASCO</name>
<dbReference type="Proteomes" id="UP000019384">
    <property type="component" value="Unassembled WGS sequence"/>
</dbReference>
<dbReference type="GO" id="GO:0003924">
    <property type="term" value="F:GTPase activity"/>
    <property type="evidence" value="ECO:0007669"/>
    <property type="project" value="InterPro"/>
</dbReference>
<dbReference type="InterPro" id="IPR045086">
    <property type="entry name" value="OBG_GTPase"/>
</dbReference>
<proteinExistence type="predicted"/>
<dbReference type="InterPro" id="IPR027417">
    <property type="entry name" value="P-loop_NTPase"/>
</dbReference>
<evidence type="ECO:0008006" key="8">
    <source>
        <dbReference type="Google" id="ProtNLM"/>
    </source>
</evidence>
<evidence type="ECO:0000256" key="1">
    <source>
        <dbReference type="ARBA" id="ARBA00022741"/>
    </source>
</evidence>
<dbReference type="SUPFAM" id="SSF52540">
    <property type="entry name" value="P-loop containing nucleoside triphosphate hydrolases"/>
    <property type="match status" value="1"/>
</dbReference>
<evidence type="ECO:0000256" key="3">
    <source>
        <dbReference type="SAM" id="MobiDB-lite"/>
    </source>
</evidence>
<dbReference type="GO" id="GO:1902775">
    <property type="term" value="P:mitochondrial large ribosomal subunit assembly"/>
    <property type="evidence" value="ECO:0007669"/>
    <property type="project" value="EnsemblFungi"/>
</dbReference>
<dbReference type="OrthoDB" id="347018at2759"/>
<dbReference type="GO" id="GO:0043022">
    <property type="term" value="F:ribosome binding"/>
    <property type="evidence" value="ECO:0007669"/>
    <property type="project" value="EnsemblFungi"/>
</dbReference>
<dbReference type="Gene3D" id="2.70.210.12">
    <property type="entry name" value="GTP1/OBG domain"/>
    <property type="match status" value="1"/>
</dbReference>
<dbReference type="GeneID" id="34520929"/>
<dbReference type="EMBL" id="HG793128">
    <property type="protein sequence ID" value="CDK27548.1"/>
    <property type="molecule type" value="Genomic_DNA"/>
</dbReference>
<evidence type="ECO:0000259" key="5">
    <source>
        <dbReference type="PROSITE" id="PS51883"/>
    </source>
</evidence>
<dbReference type="PANTHER" id="PTHR11702:SF31">
    <property type="entry name" value="MITOCHONDRIAL RIBOSOME-ASSOCIATED GTPASE 2"/>
    <property type="match status" value="1"/>
</dbReference>
<keyword evidence="1" id="KW-0547">Nucleotide-binding</keyword>
<feature type="domain" description="OBG-type G" evidence="4">
    <location>
        <begin position="383"/>
        <end position="551"/>
    </location>
</feature>